<proteinExistence type="inferred from homology"/>
<dbReference type="SUPFAM" id="SSF81330">
    <property type="entry name" value="Gated mechanosensitive channel"/>
    <property type="match status" value="1"/>
</dbReference>
<dbReference type="InterPro" id="IPR001185">
    <property type="entry name" value="MS_channel"/>
</dbReference>
<reference evidence="10 11" key="1">
    <citation type="submission" date="2016-11" db="EMBL/GenBank/DDBJ databases">
        <title>Trade-off between light-utilization and light-protection in marine flavobacteria.</title>
        <authorList>
            <person name="Kumagai Y."/>
        </authorList>
    </citation>
    <scope>NUCLEOTIDE SEQUENCE [LARGE SCALE GENOMIC DNA]</scope>
    <source>
        <strain evidence="10 11">JCM 17109</strain>
    </source>
</reference>
<dbReference type="OrthoDB" id="9810350at2"/>
<name>A0A2S9WW72_9FLAO</name>
<dbReference type="Pfam" id="PF01741">
    <property type="entry name" value="MscL"/>
    <property type="match status" value="1"/>
</dbReference>
<evidence type="ECO:0000256" key="1">
    <source>
        <dbReference type="ARBA" id="ARBA00004141"/>
    </source>
</evidence>
<accession>A0A2S9WW72</accession>
<keyword evidence="7 9" id="KW-0472">Membrane</keyword>
<keyword evidence="11" id="KW-1185">Reference proteome</keyword>
<evidence type="ECO:0000313" key="10">
    <source>
        <dbReference type="EMBL" id="PRP67715.1"/>
    </source>
</evidence>
<dbReference type="Proteomes" id="UP000239532">
    <property type="component" value="Unassembled WGS sequence"/>
</dbReference>
<dbReference type="InterPro" id="IPR036019">
    <property type="entry name" value="MscL_channel"/>
</dbReference>
<evidence type="ECO:0000256" key="8">
    <source>
        <dbReference type="ARBA" id="ARBA00023303"/>
    </source>
</evidence>
<keyword evidence="2 9" id="KW-0813">Transport</keyword>
<sequence>MLKEFKKFIMTGNVIDLAVAVLLAGATALVVNGFVKLIMMPIVGHFTGGTDFSEFKVVLSEAVVAADGTIETPENAILYGEWINTIINLIIVGFVLFMIVKAYNKTKKKEEPAPEAPKGPTQEELLIEIRDAIKAQN</sequence>
<dbReference type="NCBIfam" id="TIGR00220">
    <property type="entry name" value="mscL"/>
    <property type="match status" value="1"/>
</dbReference>
<dbReference type="GO" id="GO:0008381">
    <property type="term" value="F:mechanosensitive monoatomic ion channel activity"/>
    <property type="evidence" value="ECO:0007669"/>
    <property type="project" value="UniProtKB-UniRule"/>
</dbReference>
<keyword evidence="6 9" id="KW-0406">Ion transport</keyword>
<evidence type="ECO:0000256" key="2">
    <source>
        <dbReference type="ARBA" id="ARBA00022448"/>
    </source>
</evidence>
<dbReference type="InterPro" id="IPR037673">
    <property type="entry name" value="MSC/AndL"/>
</dbReference>
<dbReference type="PANTHER" id="PTHR30266:SF2">
    <property type="entry name" value="LARGE-CONDUCTANCE MECHANOSENSITIVE CHANNEL"/>
    <property type="match status" value="1"/>
</dbReference>
<dbReference type="RefSeq" id="WP_105983420.1">
    <property type="nucleotide sequence ID" value="NZ_MQUC01000003.1"/>
</dbReference>
<comment type="similarity">
    <text evidence="9">Belongs to the MscL family.</text>
</comment>
<feature type="transmembrane region" description="Helical" evidence="9">
    <location>
        <begin position="12"/>
        <end position="35"/>
    </location>
</feature>
<protein>
    <recommendedName>
        <fullName evidence="9">Large-conductance mechanosensitive channel</fullName>
    </recommendedName>
</protein>
<keyword evidence="5 9" id="KW-1133">Transmembrane helix</keyword>
<dbReference type="GO" id="GO:0005886">
    <property type="term" value="C:plasma membrane"/>
    <property type="evidence" value="ECO:0007669"/>
    <property type="project" value="UniProtKB-SubCell"/>
</dbReference>
<keyword evidence="8 9" id="KW-0407">Ion channel</keyword>
<dbReference type="PANTHER" id="PTHR30266">
    <property type="entry name" value="MECHANOSENSITIVE CHANNEL MSCL"/>
    <property type="match status" value="1"/>
</dbReference>
<organism evidence="10 11">
    <name type="scientific">Nonlabens agnitus</name>
    <dbReference type="NCBI Taxonomy" id="870484"/>
    <lineage>
        <taxon>Bacteria</taxon>
        <taxon>Pseudomonadati</taxon>
        <taxon>Bacteroidota</taxon>
        <taxon>Flavobacteriia</taxon>
        <taxon>Flavobacteriales</taxon>
        <taxon>Flavobacteriaceae</taxon>
        <taxon>Nonlabens</taxon>
    </lineage>
</organism>
<evidence type="ECO:0000313" key="11">
    <source>
        <dbReference type="Proteomes" id="UP000239532"/>
    </source>
</evidence>
<feature type="transmembrane region" description="Helical" evidence="9">
    <location>
        <begin position="82"/>
        <end position="100"/>
    </location>
</feature>
<dbReference type="EMBL" id="MQUC01000003">
    <property type="protein sequence ID" value="PRP67715.1"/>
    <property type="molecule type" value="Genomic_DNA"/>
</dbReference>
<evidence type="ECO:0000256" key="4">
    <source>
        <dbReference type="ARBA" id="ARBA00022692"/>
    </source>
</evidence>
<comment type="subunit">
    <text evidence="9">Homopentamer.</text>
</comment>
<evidence type="ECO:0000256" key="3">
    <source>
        <dbReference type="ARBA" id="ARBA00022475"/>
    </source>
</evidence>
<dbReference type="Gene3D" id="1.10.1200.120">
    <property type="entry name" value="Large-conductance mechanosensitive channel, MscL, domain 1"/>
    <property type="match status" value="1"/>
</dbReference>
<dbReference type="AlphaFoldDB" id="A0A2S9WW72"/>
<gene>
    <name evidence="9" type="primary">mscL</name>
    <name evidence="10" type="ORF">BST86_11735</name>
</gene>
<comment type="function">
    <text evidence="9">Channel that opens in response to stretch forces in the membrane lipid bilayer. May participate in the regulation of osmotic pressure changes within the cell.</text>
</comment>
<evidence type="ECO:0000256" key="9">
    <source>
        <dbReference type="HAMAP-Rule" id="MF_00115"/>
    </source>
</evidence>
<dbReference type="PRINTS" id="PR01264">
    <property type="entry name" value="MECHCHANNEL"/>
</dbReference>
<evidence type="ECO:0000256" key="5">
    <source>
        <dbReference type="ARBA" id="ARBA00022989"/>
    </source>
</evidence>
<evidence type="ECO:0000256" key="6">
    <source>
        <dbReference type="ARBA" id="ARBA00023065"/>
    </source>
</evidence>
<keyword evidence="4 9" id="KW-0812">Transmembrane</keyword>
<dbReference type="HAMAP" id="MF_00115">
    <property type="entry name" value="MscL"/>
    <property type="match status" value="1"/>
</dbReference>
<comment type="caution">
    <text evidence="10">The sequence shown here is derived from an EMBL/GenBank/DDBJ whole genome shotgun (WGS) entry which is preliminary data.</text>
</comment>
<evidence type="ECO:0000256" key="7">
    <source>
        <dbReference type="ARBA" id="ARBA00023136"/>
    </source>
</evidence>
<comment type="subcellular location">
    <subcellularLocation>
        <location evidence="9">Cell membrane</location>
        <topology evidence="9">Multi-pass membrane protein</topology>
    </subcellularLocation>
    <subcellularLocation>
        <location evidence="1">Membrane</location>
        <topology evidence="1">Multi-pass membrane protein</topology>
    </subcellularLocation>
</comment>
<keyword evidence="3 9" id="KW-1003">Cell membrane</keyword>